<keyword evidence="10" id="KW-0411">Iron-sulfur</keyword>
<gene>
    <name evidence="12" type="primary">nadA</name>
    <name evidence="12" type="ORF">FXF47_06895</name>
</gene>
<reference evidence="12" key="1">
    <citation type="submission" date="2019-08" db="EMBL/GenBank/DDBJ databases">
        <title>Genomic characterization of a novel candidate phylum (ARYD3) from a high temperature, high salinity tertiary oil reservoir in north central Oklahoma, USA.</title>
        <authorList>
            <person name="Youssef N.H."/>
            <person name="Yadav A."/>
            <person name="Elshahed M.S."/>
        </authorList>
    </citation>
    <scope>NUCLEOTIDE SEQUENCE [LARGE SCALE GENOMIC DNA]</scope>
    <source>
        <strain evidence="12">ARYD3</strain>
    </source>
</reference>
<evidence type="ECO:0000256" key="1">
    <source>
        <dbReference type="ARBA" id="ARBA00001966"/>
    </source>
</evidence>
<dbReference type="NCBIfam" id="TIGR00550">
    <property type="entry name" value="nadA"/>
    <property type="match status" value="1"/>
</dbReference>
<protein>
    <recommendedName>
        <fullName evidence="3 11">Quinolinate synthase</fullName>
        <ecNumber evidence="3 11">2.5.1.72</ecNumber>
    </recommendedName>
</protein>
<evidence type="ECO:0000256" key="7">
    <source>
        <dbReference type="ARBA" id="ARBA00022679"/>
    </source>
</evidence>
<keyword evidence="4" id="KW-0004">4Fe-4S</keyword>
<dbReference type="InterPro" id="IPR003473">
    <property type="entry name" value="NadA"/>
</dbReference>
<keyword evidence="9" id="KW-0408">Iron</keyword>
<evidence type="ECO:0000256" key="6">
    <source>
        <dbReference type="ARBA" id="ARBA00022642"/>
    </source>
</evidence>
<dbReference type="FunFam" id="3.40.50.10800:FF:000003">
    <property type="entry name" value="Quinolinate synthase A"/>
    <property type="match status" value="1"/>
</dbReference>
<evidence type="ECO:0000256" key="9">
    <source>
        <dbReference type="ARBA" id="ARBA00023004"/>
    </source>
</evidence>
<keyword evidence="5" id="KW-0963">Cytoplasm</keyword>
<accession>A0A5D0MAV3</accession>
<dbReference type="GO" id="GO:0034628">
    <property type="term" value="P:'de novo' NAD+ biosynthetic process from L-aspartate"/>
    <property type="evidence" value="ECO:0007669"/>
    <property type="project" value="TreeGrafter"/>
</dbReference>
<comment type="caution">
    <text evidence="12">The sequence shown here is derived from an EMBL/GenBank/DDBJ whole genome shotgun (WGS) entry which is preliminary data.</text>
</comment>
<keyword evidence="13" id="KW-1185">Reference proteome</keyword>
<dbReference type="UniPathway" id="UPA00253">
    <property type="reaction ID" value="UER00327"/>
</dbReference>
<dbReference type="GO" id="GO:0005829">
    <property type="term" value="C:cytosol"/>
    <property type="evidence" value="ECO:0007669"/>
    <property type="project" value="TreeGrafter"/>
</dbReference>
<comment type="cofactor">
    <cofactor evidence="1">
        <name>[4Fe-4S] cluster</name>
        <dbReference type="ChEBI" id="CHEBI:49883"/>
    </cofactor>
</comment>
<evidence type="ECO:0000256" key="3">
    <source>
        <dbReference type="ARBA" id="ARBA00012669"/>
    </source>
</evidence>
<proteinExistence type="predicted"/>
<evidence type="ECO:0000256" key="2">
    <source>
        <dbReference type="ARBA" id="ARBA00005065"/>
    </source>
</evidence>
<dbReference type="PANTHER" id="PTHR30573">
    <property type="entry name" value="QUINOLINATE SYNTHETASE A"/>
    <property type="match status" value="1"/>
</dbReference>
<keyword evidence="8" id="KW-0479">Metal-binding</keyword>
<evidence type="ECO:0000313" key="13">
    <source>
        <dbReference type="Proteomes" id="UP000324143"/>
    </source>
</evidence>
<evidence type="ECO:0000313" key="12">
    <source>
        <dbReference type="EMBL" id="TYB30904.1"/>
    </source>
</evidence>
<evidence type="ECO:0000256" key="5">
    <source>
        <dbReference type="ARBA" id="ARBA00022490"/>
    </source>
</evidence>
<name>A0A5D0MAV3_9BACT</name>
<evidence type="ECO:0000256" key="8">
    <source>
        <dbReference type="ARBA" id="ARBA00022723"/>
    </source>
</evidence>
<dbReference type="GO" id="GO:0051539">
    <property type="term" value="F:4 iron, 4 sulfur cluster binding"/>
    <property type="evidence" value="ECO:0007669"/>
    <property type="project" value="UniProtKB-KW"/>
</dbReference>
<keyword evidence="6" id="KW-0662">Pyridine nucleotide biosynthesis</keyword>
<dbReference type="Gene3D" id="3.40.50.10800">
    <property type="entry name" value="NadA-like"/>
    <property type="match status" value="3"/>
</dbReference>
<keyword evidence="7" id="KW-0808">Transferase</keyword>
<dbReference type="EMBL" id="VSIX01000065">
    <property type="protein sequence ID" value="TYB30904.1"/>
    <property type="molecule type" value="Genomic_DNA"/>
</dbReference>
<dbReference type="SUPFAM" id="SSF142754">
    <property type="entry name" value="NadA-like"/>
    <property type="match status" value="1"/>
</dbReference>
<organism evidence="12 13">
    <name type="scientific">Candidatus Mcinerneyibacterium aminivorans</name>
    <dbReference type="NCBI Taxonomy" id="2703815"/>
    <lineage>
        <taxon>Bacteria</taxon>
        <taxon>Candidatus Macinerneyibacteriota</taxon>
        <taxon>Candidatus Mcinerneyibacteria</taxon>
        <taxon>Candidatus Mcinerneyibacteriales</taxon>
        <taxon>Candidatus Mcinerneyibacteriaceae</taxon>
        <taxon>Candidatus Mcinerneyibacterium</taxon>
    </lineage>
</organism>
<evidence type="ECO:0000256" key="4">
    <source>
        <dbReference type="ARBA" id="ARBA00022485"/>
    </source>
</evidence>
<dbReference type="GO" id="GO:0046872">
    <property type="term" value="F:metal ion binding"/>
    <property type="evidence" value="ECO:0007669"/>
    <property type="project" value="UniProtKB-KW"/>
</dbReference>
<evidence type="ECO:0000256" key="11">
    <source>
        <dbReference type="NCBIfam" id="TIGR00550"/>
    </source>
</evidence>
<dbReference type="EC" id="2.5.1.72" evidence="3 11"/>
<dbReference type="Proteomes" id="UP000324143">
    <property type="component" value="Unassembled WGS sequence"/>
</dbReference>
<dbReference type="PANTHER" id="PTHR30573:SF0">
    <property type="entry name" value="QUINOLINATE SYNTHASE, CHLOROPLASTIC"/>
    <property type="match status" value="1"/>
</dbReference>
<comment type="pathway">
    <text evidence="2">Cofactor biosynthesis; NAD(+) biosynthesis; quinolinate from iminoaspartate: step 1/1.</text>
</comment>
<evidence type="ECO:0000256" key="10">
    <source>
        <dbReference type="ARBA" id="ARBA00023014"/>
    </source>
</evidence>
<dbReference type="AlphaFoldDB" id="A0A5D0MAV3"/>
<dbReference type="Pfam" id="PF02445">
    <property type="entry name" value="NadA"/>
    <property type="match status" value="1"/>
</dbReference>
<dbReference type="NCBIfam" id="NF006878">
    <property type="entry name" value="PRK09375.1-2"/>
    <property type="match status" value="1"/>
</dbReference>
<sequence length="301" mass="34509">MNIEKLRDKIIKLKNEKNAVIMAHNYQIPEIQNIADYLGGSLQLAKKSREIDNNLIIFCGVRFMAESIKILSPDKKILVPEIRAGCPMADMITEEDMKNIRRNYPDRSIVAYVNTNAAVKAHADICCTSANAVDIVNKVENNKIYFVPDKNLGSWVKKNTEKDIKIWNGYCNVHNQIRLADLEEGLKNHPDAVTLVHPEAPMKVLDKADKILSTGQMVNFVKESNSKEFLIGTEKGLIYRLKTLYPEKNFYKMGRYFVCRNMKKNTLMKVYKSLENEKTEITLPDEIIEGSFKAINRMFTI</sequence>
<dbReference type="GO" id="GO:0008987">
    <property type="term" value="F:quinolinate synthetase A activity"/>
    <property type="evidence" value="ECO:0007669"/>
    <property type="project" value="UniProtKB-UniRule"/>
</dbReference>
<dbReference type="InterPro" id="IPR036094">
    <property type="entry name" value="NadA_sf"/>
</dbReference>